<evidence type="ECO:0000256" key="1">
    <source>
        <dbReference type="ARBA" id="ARBA00022837"/>
    </source>
</evidence>
<dbReference type="Pfam" id="PF13202">
    <property type="entry name" value="EF-hand_5"/>
    <property type="match status" value="1"/>
</dbReference>
<dbReference type="InterPro" id="IPR011992">
    <property type="entry name" value="EF-hand-dom_pair"/>
</dbReference>
<dbReference type="Proteomes" id="UP000749559">
    <property type="component" value="Unassembled WGS sequence"/>
</dbReference>
<sequence>MVKATVVLSCLTIFLNLILCSNGVFFTESRENDFPRLGKKRSQGNYGLFRTNDRENELPRIGARKGLYADRGDGEFNAFSKFDSNEDERVSLKEYQHQFEALKLLEQWLMDVLFRAWDKNGDGFLTRAEFDKRLKKIAREIKVIASL</sequence>
<protein>
    <recommendedName>
        <fullName evidence="3">EF-hand domain-containing protein</fullName>
    </recommendedName>
</protein>
<accession>A0A8S4N348</accession>
<feature type="domain" description="EF-hand" evidence="3">
    <location>
        <begin position="113"/>
        <end position="140"/>
    </location>
</feature>
<comment type="caution">
    <text evidence="4">The sequence shown here is derived from an EMBL/GenBank/DDBJ whole genome shotgun (WGS) entry which is preliminary data.</text>
</comment>
<dbReference type="PROSITE" id="PS00018">
    <property type="entry name" value="EF_HAND_1"/>
    <property type="match status" value="1"/>
</dbReference>
<evidence type="ECO:0000259" key="3">
    <source>
        <dbReference type="PROSITE" id="PS50222"/>
    </source>
</evidence>
<dbReference type="SMART" id="SM00054">
    <property type="entry name" value="EFh"/>
    <property type="match status" value="2"/>
</dbReference>
<organism evidence="4 5">
    <name type="scientific">Owenia fusiformis</name>
    <name type="common">Polychaete worm</name>
    <dbReference type="NCBI Taxonomy" id="6347"/>
    <lineage>
        <taxon>Eukaryota</taxon>
        <taxon>Metazoa</taxon>
        <taxon>Spiralia</taxon>
        <taxon>Lophotrochozoa</taxon>
        <taxon>Annelida</taxon>
        <taxon>Polychaeta</taxon>
        <taxon>Sedentaria</taxon>
        <taxon>Canalipalpata</taxon>
        <taxon>Sabellida</taxon>
        <taxon>Oweniida</taxon>
        <taxon>Oweniidae</taxon>
        <taxon>Owenia</taxon>
    </lineage>
</organism>
<feature type="signal peptide" evidence="2">
    <location>
        <begin position="1"/>
        <end position="23"/>
    </location>
</feature>
<evidence type="ECO:0000313" key="4">
    <source>
        <dbReference type="EMBL" id="CAH1775655.1"/>
    </source>
</evidence>
<name>A0A8S4N348_OWEFU</name>
<dbReference type="PROSITE" id="PS50222">
    <property type="entry name" value="EF_HAND_2"/>
    <property type="match status" value="1"/>
</dbReference>
<dbReference type="AlphaFoldDB" id="A0A8S4N348"/>
<dbReference type="SUPFAM" id="SSF47473">
    <property type="entry name" value="EF-hand"/>
    <property type="match status" value="1"/>
</dbReference>
<keyword evidence="2" id="KW-0732">Signal</keyword>
<keyword evidence="5" id="KW-1185">Reference proteome</keyword>
<dbReference type="InterPro" id="IPR018247">
    <property type="entry name" value="EF_Hand_1_Ca_BS"/>
</dbReference>
<keyword evidence="1" id="KW-0106">Calcium</keyword>
<dbReference type="GO" id="GO:0005509">
    <property type="term" value="F:calcium ion binding"/>
    <property type="evidence" value="ECO:0007669"/>
    <property type="project" value="InterPro"/>
</dbReference>
<feature type="chain" id="PRO_5035823815" description="EF-hand domain-containing protein" evidence="2">
    <location>
        <begin position="24"/>
        <end position="147"/>
    </location>
</feature>
<evidence type="ECO:0000256" key="2">
    <source>
        <dbReference type="SAM" id="SignalP"/>
    </source>
</evidence>
<dbReference type="EMBL" id="CAIIXF020000001">
    <property type="protein sequence ID" value="CAH1775655.1"/>
    <property type="molecule type" value="Genomic_DNA"/>
</dbReference>
<dbReference type="InterPro" id="IPR002048">
    <property type="entry name" value="EF_hand_dom"/>
</dbReference>
<evidence type="ECO:0000313" key="5">
    <source>
        <dbReference type="Proteomes" id="UP000749559"/>
    </source>
</evidence>
<reference evidence="4" key="1">
    <citation type="submission" date="2022-03" db="EMBL/GenBank/DDBJ databases">
        <authorList>
            <person name="Martin C."/>
        </authorList>
    </citation>
    <scope>NUCLEOTIDE SEQUENCE</scope>
</reference>
<dbReference type="OrthoDB" id="6161972at2759"/>
<gene>
    <name evidence="4" type="ORF">OFUS_LOCUS2932</name>
</gene>
<proteinExistence type="predicted"/>
<dbReference type="Gene3D" id="1.10.238.10">
    <property type="entry name" value="EF-hand"/>
    <property type="match status" value="1"/>
</dbReference>